<organism evidence="2">
    <name type="scientific">Clastoptera arizonana</name>
    <name type="common">Arizona spittle bug</name>
    <dbReference type="NCBI Taxonomy" id="38151"/>
    <lineage>
        <taxon>Eukaryota</taxon>
        <taxon>Metazoa</taxon>
        <taxon>Ecdysozoa</taxon>
        <taxon>Arthropoda</taxon>
        <taxon>Hexapoda</taxon>
        <taxon>Insecta</taxon>
        <taxon>Pterygota</taxon>
        <taxon>Neoptera</taxon>
        <taxon>Paraneoptera</taxon>
        <taxon>Hemiptera</taxon>
        <taxon>Auchenorrhyncha</taxon>
        <taxon>Cercopoidea</taxon>
        <taxon>Clastopteridae</taxon>
        <taxon>Clastoptera</taxon>
    </lineage>
</organism>
<evidence type="ECO:0000256" key="1">
    <source>
        <dbReference type="SAM" id="Phobius"/>
    </source>
</evidence>
<keyword evidence="1" id="KW-0472">Membrane</keyword>
<gene>
    <name evidence="2" type="ORF">g.41837</name>
</gene>
<proteinExistence type="predicted"/>
<feature type="transmembrane region" description="Helical" evidence="1">
    <location>
        <begin position="6"/>
        <end position="27"/>
    </location>
</feature>
<evidence type="ECO:0000313" key="2">
    <source>
        <dbReference type="EMBL" id="JAS09801.1"/>
    </source>
</evidence>
<keyword evidence="1" id="KW-0812">Transmembrane</keyword>
<dbReference type="AlphaFoldDB" id="A0A1B6C8L6"/>
<reference evidence="2" key="1">
    <citation type="submission" date="2015-12" db="EMBL/GenBank/DDBJ databases">
        <title>De novo transcriptome assembly of four potential Pierce s Disease insect vectors from Arizona vineyards.</title>
        <authorList>
            <person name="Tassone E.E."/>
        </authorList>
    </citation>
    <scope>NUCLEOTIDE SEQUENCE</scope>
</reference>
<dbReference type="EMBL" id="GEDC01027497">
    <property type="protein sequence ID" value="JAS09801.1"/>
    <property type="molecule type" value="Transcribed_RNA"/>
</dbReference>
<accession>A0A1B6C8L6</accession>
<sequence>MEFRLFTLSPTHTFLLFLILMSFKFLLTSRTYSSQTAFVVSYSRLTSIKVTEAQPTEAGTFPCYRKEGDMNKYDVVVHMHQWPYFRPAQERPHVEPVKIMN</sequence>
<keyword evidence="1" id="KW-1133">Transmembrane helix</keyword>
<protein>
    <submittedName>
        <fullName evidence="2">Uncharacterized protein</fullName>
    </submittedName>
</protein>
<name>A0A1B6C8L6_9HEMI</name>